<dbReference type="Pfam" id="PF14691">
    <property type="entry name" value="Fer4_20"/>
    <property type="match status" value="1"/>
</dbReference>
<dbReference type="Pfam" id="PF00310">
    <property type="entry name" value="GATase_2"/>
    <property type="match status" value="1"/>
</dbReference>
<evidence type="ECO:0000256" key="18">
    <source>
        <dbReference type="ARBA" id="ARBA00023291"/>
    </source>
</evidence>
<name>A0A914BVZ7_9BILA</name>
<dbReference type="EC" id="1.4.1.14" evidence="19"/>
<keyword evidence="17" id="KW-0314">Glutamate biosynthesis</keyword>
<evidence type="ECO:0000256" key="19">
    <source>
        <dbReference type="ARBA" id="ARBA00024383"/>
    </source>
</evidence>
<dbReference type="Pfam" id="PF01645">
    <property type="entry name" value="Glu_synthase"/>
    <property type="match status" value="1"/>
</dbReference>
<dbReference type="GO" id="GO:0016040">
    <property type="term" value="F:glutamate synthase (NADH) activity"/>
    <property type="evidence" value="ECO:0007669"/>
    <property type="project" value="UniProtKB-EC"/>
</dbReference>
<keyword evidence="23" id="KW-1185">Reference proteome</keyword>
<dbReference type="InterPro" id="IPR006005">
    <property type="entry name" value="Glut_synth_ssu1"/>
</dbReference>
<accession>A0A914BVZ7</accession>
<dbReference type="InterPro" id="IPR028261">
    <property type="entry name" value="DPD_II"/>
</dbReference>
<keyword evidence="12" id="KW-0274">FAD</keyword>
<keyword evidence="11" id="KW-0479">Metal-binding</keyword>
<feature type="compositionally biased region" description="Basic and acidic residues" evidence="21">
    <location>
        <begin position="1376"/>
        <end position="1392"/>
    </location>
</feature>
<evidence type="ECO:0000256" key="6">
    <source>
        <dbReference type="ARBA" id="ARBA00004944"/>
    </source>
</evidence>
<dbReference type="Proteomes" id="UP000887540">
    <property type="component" value="Unplaced"/>
</dbReference>
<keyword evidence="16" id="KW-0411">Iron-sulfur</keyword>
<evidence type="ECO:0000256" key="7">
    <source>
        <dbReference type="ARBA" id="ARBA00009716"/>
    </source>
</evidence>
<dbReference type="PANTHER" id="PTHR43100">
    <property type="entry name" value="GLUTAMATE SYNTHASE [NADPH] SMALL CHAIN"/>
    <property type="match status" value="1"/>
</dbReference>
<dbReference type="InterPro" id="IPR036188">
    <property type="entry name" value="FAD/NAD-bd_sf"/>
</dbReference>
<comment type="cofactor">
    <cofactor evidence="2">
        <name>[3Fe-4S] cluster</name>
        <dbReference type="ChEBI" id="CHEBI:21137"/>
    </cofactor>
</comment>
<evidence type="ECO:0000256" key="4">
    <source>
        <dbReference type="ARBA" id="ARBA00004802"/>
    </source>
</evidence>
<comment type="pathway">
    <text evidence="5">Nitrogen metabolism.</text>
</comment>
<feature type="region of interest" description="Disordered" evidence="21">
    <location>
        <begin position="1370"/>
        <end position="1395"/>
    </location>
</feature>
<dbReference type="InterPro" id="IPR051394">
    <property type="entry name" value="Glutamate_Synthase"/>
</dbReference>
<dbReference type="WBParaSite" id="ACRNAN_Path_1124.g4343.t1">
    <property type="protein sequence ID" value="ACRNAN_Path_1124.g4343.t1"/>
    <property type="gene ID" value="ACRNAN_Path_1124.g4343"/>
</dbReference>
<dbReference type="InterPro" id="IPR023753">
    <property type="entry name" value="FAD/NAD-binding_dom"/>
</dbReference>
<dbReference type="GO" id="GO:0006537">
    <property type="term" value="P:glutamate biosynthetic process"/>
    <property type="evidence" value="ECO:0007669"/>
    <property type="project" value="UniProtKB-KW"/>
</dbReference>
<comment type="catalytic activity">
    <reaction evidence="20">
        <text>2 L-glutamate + NAD(+) = L-glutamine + 2-oxoglutarate + NADH + H(+)</text>
        <dbReference type="Rhea" id="RHEA:13753"/>
        <dbReference type="ChEBI" id="CHEBI:15378"/>
        <dbReference type="ChEBI" id="CHEBI:16810"/>
        <dbReference type="ChEBI" id="CHEBI:29985"/>
        <dbReference type="ChEBI" id="CHEBI:57540"/>
        <dbReference type="ChEBI" id="CHEBI:57945"/>
        <dbReference type="ChEBI" id="CHEBI:58359"/>
        <dbReference type="EC" id="1.4.1.14"/>
    </reaction>
</comment>
<dbReference type="InterPro" id="IPR029055">
    <property type="entry name" value="Ntn_hydrolases_N"/>
</dbReference>
<reference evidence="24" key="1">
    <citation type="submission" date="2022-11" db="UniProtKB">
        <authorList>
            <consortium name="WormBaseParasite"/>
        </authorList>
    </citation>
    <scope>IDENTIFICATION</scope>
</reference>
<keyword evidence="10" id="KW-0288">FMN</keyword>
<sequence length="2608" mass="289827">MVILTEEQFHEAEKNGLWKSQLEKDACGVGFVCSIKGIQTHKILQEARTMLERMAHRGACACDNDSGDGAGVLTAIPDQLYRDDLNETDNIELPPLGQYATGMLFLENHTYKQAKESFSELARGCNLRVICWRKLDTNSACLGDEARKTEPCIRQVFVTADYADDTEKFNRAVYSLRKQAVHQFSKQGLKVYIVSLSTSTIVYKGQFTPGQLYKYYADLENPKFVSHIGLVHSRFSTNTFPSWSRAQPNRMVAHNGEINTLRGNINFMHAREGVMHSKKFDGDSLHKLYPIVEAGMTDSGTFDNVLEFLARAGDRSLPEAAMTMVPEAWEKDEEMSHEKRAFYRWAGMTMEPWDGPALLAFSDGRYVGAILDRNGLRPARYCLTSDDHVYLSSEVGVNDLPIESIVKKDRLRPGRMLLVDTLEKKIEEDEDLKQRISTSRPHKKLTHNRIYLDQLRKDDILSHGAVTNEFLIRKELEFHGVIEGRYDSSHWLQGLPKKMRKDTTLDADRRLPLFSYTPDSFSLILVPMITEKKEALGSMGNDAALACLSDYSPLLFSYFQQLFAQVTNPPIDPFREQIVMSLRCPVGPESNLLEPENELESRLLLDHPVLSLVDVAVLKRTTFKNWRSKVIDMVYPSRHDAKGLEPALDRICSEACAAVLDGFPILILSDRLVSKDYVPISSLLALGAVHQCLIKQRLRMKVALIVESGEVKQVHDFCVLLGYGADAICPYMVYESCYRLRSMGLIEKELTDDSIFQGYKAGIERGILKVMAKMGISTLHSYKGAQIFEIVGLSQEVVDRCFTNSVSRLGGATFDIIANEAMKRHRMAYPTAESNKDTYLYGDSKVLVSVGVFHWRDGGVKHINEPVAVAKLQLSHGAVTNEFLIRKELEFHGVIEGRYDSSHWLQGLPKKMRKDTTLDADRRLPLFSYTPDSFSLILVPMITEKKEALGSMGNDAALACLSDYSPLLFSYFQQLFAQVTNPPIDPFREQIVMSLRCPVGPESNLLEPENELESRLLLDHPVLSLVDVAVLKRTTFKNWRSKVIDMVYPSRHDAKGLEPALDRICSEACAAVLDGFPILILSDRLVSKDYVPISSLLALGAVHQCLIKQRLRMKVALIVESGEVKQVHDFCVLLGYGADAICPYMVYESCYRLRSMGLIEKELTDDSIFQGYKAGIERGILKVMAKMGISTLHSYKGAQIFEIVGLSQEVVDRCFTNSVSRLGGATFDIIANEAMKRHRMAYPTAESNKDTYLYGDSKVLVSVGVFHWRDGGVKHINEPVAVAKLQAAARLNDQKTYQEYSRASNLAQRLCSLRGQLEIKTNPKFQIPLDEVEPASEIVKRFVTGAMSFGSISWEAHTTLAIAMNRIGAKSNTGEGGEKPERYRKNQPKDSNIRSSIKQVASARFGVNSAYLANADELQIKMAQGAKPGEGGELPGHKVTKEIASTRKSTPGVGLISPPPHHDIYSIEDLAQLIYDLKCANPKARISVKLVSEAGVGIVASGVAKGNADHITISGHDGGTGASSWTGIKHAGLPWELGVAETHQVLTMNNLRSRVVVQADGQIRTGRDVMVAALLGADEFGMSTAPLIVLGCTMMRKCHLNTCPVGIATQDPILRAKFDGKPEHVINYMFMVAEEVRYFLAKLGLKNMSEAIGRVDLLYANPNPVNKKATYLEFGTILQDASRLFPGINTKGGSVKQNHNISELENKVLEEIGLEFFDGPGGHKKIENVIRNIDRCFGARISYEISVRYDEDGFPETHSIEVNLKGSAGQSFGAFLAKGVTLRLEGDGNDYVGKCLSGGKIVVRPPRDAIYPSEDNTLIGNVALYGATSGTAFFRGIGGERFAVRNSGATAVIEGVGDHGCEYMTGGRVIILKSIGRNFAAAMSGGIAYVFNWDGNIVRLMNDLTIDLDDPTEEDLEWVKGLITEFVNETDSVIGQNILNDWENSVESLIKIFPKDYKRALQEMEAEAAAQKKLDAPYRENGVVVNGSDKHLQESNENSPPHSRKDSNGAELRSPRKKGSRRNSIVQVQHRLRKYSKSLRPVDFTGFEATEDLQDIAAEREDEEIEKASDNDSDSEFSSRKSTRAVDIENLVGAIKHAEEELDKTRGFVKYHRQKIVYRPAEQRVKDWDEVTDYQAIRSNIREQAARCMDCGIPFCQGNTGCPLGNIIPKWNDYVFKKNWRQALEQLLQTNNFPEFTGRVCPAPCEGACCVGIGSPPVTIKGIECAIIDYAFLQKWIVPQKPPARTGKRIAIIGSGPSGLAAAAQLNKVGHAVVVYERKNRVGGLLRYGIPTMKLDKFVVDRRVKLLEEEGIKFITNTEIGKDVPADLLLKENDAIVICAGSTTPRDINIPNRDAKGIAFAMTFLEKSQRRRAGDDVPWEGLDPAGKRVIVLGGGDTATDCIGTSLRLGAKSIQAFEILPQPAEARKPENPWPQWPLIFRIDYGHEEAAFRDGKDPRTYGISTKEFIYEENDIGVKVLKGLKTVKIEWEKDEKGAWRMSELPGSEEIHECDLCILAMGFVGPEKAIIEQLRLKMDPRSNIATPEEKYNTSLAKVFAAGDCRRGQSLVVWAIHEGRQAARQIDHYLMGSTTLAGPGGIVLAPIDNVISY</sequence>
<feature type="region of interest" description="Disordered" evidence="21">
    <location>
        <begin position="1987"/>
        <end position="2027"/>
    </location>
</feature>
<evidence type="ECO:0000256" key="13">
    <source>
        <dbReference type="ARBA" id="ARBA00022962"/>
    </source>
</evidence>
<evidence type="ECO:0000256" key="1">
    <source>
        <dbReference type="ARBA" id="ARBA00001917"/>
    </source>
</evidence>
<evidence type="ECO:0000256" key="8">
    <source>
        <dbReference type="ARBA" id="ARBA00022605"/>
    </source>
</evidence>
<comment type="similarity">
    <text evidence="7">Belongs to the glutamate synthase family.</text>
</comment>
<evidence type="ECO:0000256" key="12">
    <source>
        <dbReference type="ARBA" id="ARBA00022827"/>
    </source>
</evidence>
<dbReference type="CDD" id="cd02808">
    <property type="entry name" value="GltS_FMN"/>
    <property type="match status" value="1"/>
</dbReference>
<dbReference type="FunFam" id="3.20.20.70:FF:000031">
    <property type="entry name" value="Glutamate synthase 1 [NADH]"/>
    <property type="match status" value="2"/>
</dbReference>
<dbReference type="SUPFAM" id="SSF56235">
    <property type="entry name" value="N-terminal nucleophile aminohydrolases (Ntn hydrolases)"/>
    <property type="match status" value="1"/>
</dbReference>
<dbReference type="Gene3D" id="1.10.1060.10">
    <property type="entry name" value="Alpha-helical ferredoxin"/>
    <property type="match status" value="1"/>
</dbReference>
<dbReference type="InterPro" id="IPR017932">
    <property type="entry name" value="GATase_2_dom"/>
</dbReference>
<dbReference type="FunFam" id="3.60.20.10:FF:000043">
    <property type="entry name" value="Glutamate synthase 1 [NADH] chloroplastic"/>
    <property type="match status" value="1"/>
</dbReference>
<keyword evidence="14" id="KW-0560">Oxidoreductase</keyword>
<evidence type="ECO:0000259" key="22">
    <source>
        <dbReference type="PROSITE" id="PS51278"/>
    </source>
</evidence>
<dbReference type="SUPFAM" id="SSF51395">
    <property type="entry name" value="FMN-linked oxidoreductases"/>
    <property type="match status" value="2"/>
</dbReference>
<comment type="cofactor">
    <cofactor evidence="3">
        <name>FAD</name>
        <dbReference type="ChEBI" id="CHEBI:57692"/>
    </cofactor>
</comment>
<dbReference type="GO" id="GO:0046872">
    <property type="term" value="F:metal ion binding"/>
    <property type="evidence" value="ECO:0007669"/>
    <property type="project" value="UniProtKB-KW"/>
</dbReference>
<proteinExistence type="inferred from homology"/>
<dbReference type="SUPFAM" id="SSF51905">
    <property type="entry name" value="FAD/NAD(P)-binding domain"/>
    <property type="match status" value="1"/>
</dbReference>
<evidence type="ECO:0000256" key="10">
    <source>
        <dbReference type="ARBA" id="ARBA00022643"/>
    </source>
</evidence>
<keyword evidence="9" id="KW-0285">Flavoprotein</keyword>
<dbReference type="InterPro" id="IPR009051">
    <property type="entry name" value="Helical_ferredxn"/>
</dbReference>
<dbReference type="NCBIfam" id="NF008730">
    <property type="entry name" value="PRK11750.1"/>
    <property type="match status" value="1"/>
</dbReference>
<evidence type="ECO:0000256" key="11">
    <source>
        <dbReference type="ARBA" id="ARBA00022723"/>
    </source>
</evidence>
<dbReference type="CDD" id="cd00982">
    <property type="entry name" value="gltB_C"/>
    <property type="match status" value="1"/>
</dbReference>
<dbReference type="InterPro" id="IPR006982">
    <property type="entry name" value="Glu_synth_centr_N"/>
</dbReference>
<evidence type="ECO:0000256" key="20">
    <source>
        <dbReference type="ARBA" id="ARBA00048867"/>
    </source>
</evidence>
<keyword evidence="8" id="KW-0028">Amino-acid biosynthesis</keyword>
<dbReference type="Gene3D" id="2.160.20.60">
    <property type="entry name" value="Glutamate synthase, alpha subunit, C-terminal domain"/>
    <property type="match status" value="1"/>
</dbReference>
<dbReference type="Pfam" id="PF07992">
    <property type="entry name" value="Pyr_redox_2"/>
    <property type="match status" value="1"/>
</dbReference>
<dbReference type="Pfam" id="PF04898">
    <property type="entry name" value="Glu_syn_central"/>
    <property type="match status" value="2"/>
</dbReference>
<evidence type="ECO:0000256" key="15">
    <source>
        <dbReference type="ARBA" id="ARBA00023004"/>
    </source>
</evidence>
<dbReference type="PRINTS" id="PR00419">
    <property type="entry name" value="ADXRDTASE"/>
</dbReference>
<evidence type="ECO:0000313" key="23">
    <source>
        <dbReference type="Proteomes" id="UP000887540"/>
    </source>
</evidence>
<dbReference type="GO" id="GO:0051538">
    <property type="term" value="F:3 iron, 4 sulfur cluster binding"/>
    <property type="evidence" value="ECO:0007669"/>
    <property type="project" value="UniProtKB-KW"/>
</dbReference>
<evidence type="ECO:0000256" key="3">
    <source>
        <dbReference type="ARBA" id="ARBA00001974"/>
    </source>
</evidence>
<evidence type="ECO:0000256" key="9">
    <source>
        <dbReference type="ARBA" id="ARBA00022630"/>
    </source>
</evidence>
<comment type="pathway">
    <text evidence="6">Amino-acid biosynthesis; L-glutamate biosynthesis via GLT pathway; L-glutamate from 2-oxoglutarate and L-glutamine (NAD(+) route): step 1/1.</text>
</comment>
<comment type="cofactor">
    <cofactor evidence="1">
        <name>FMN</name>
        <dbReference type="ChEBI" id="CHEBI:58210"/>
    </cofactor>
</comment>
<keyword evidence="18" id="KW-0003">3Fe-4S</keyword>
<dbReference type="PROSITE" id="PS51278">
    <property type="entry name" value="GATASE_TYPE_2"/>
    <property type="match status" value="1"/>
</dbReference>
<evidence type="ECO:0000256" key="5">
    <source>
        <dbReference type="ARBA" id="ARBA00004909"/>
    </source>
</evidence>
<evidence type="ECO:0000256" key="2">
    <source>
        <dbReference type="ARBA" id="ARBA00001927"/>
    </source>
</evidence>
<dbReference type="InterPro" id="IPR013785">
    <property type="entry name" value="Aldolase_TIM"/>
</dbReference>
<evidence type="ECO:0000256" key="16">
    <source>
        <dbReference type="ARBA" id="ARBA00023014"/>
    </source>
</evidence>
<dbReference type="CDD" id="cd00713">
    <property type="entry name" value="GltS"/>
    <property type="match status" value="1"/>
</dbReference>
<evidence type="ECO:0000256" key="17">
    <source>
        <dbReference type="ARBA" id="ARBA00023164"/>
    </source>
</evidence>
<dbReference type="InterPro" id="IPR002489">
    <property type="entry name" value="Glu_synth_asu_C"/>
</dbReference>
<dbReference type="Gene3D" id="3.60.20.10">
    <property type="entry name" value="Glutamine Phosphoribosylpyrophosphate, subunit 1, domain 1"/>
    <property type="match status" value="1"/>
</dbReference>
<feature type="compositionally biased region" description="Acidic residues" evidence="21">
    <location>
        <begin position="2060"/>
        <end position="2075"/>
    </location>
</feature>
<dbReference type="InterPro" id="IPR002932">
    <property type="entry name" value="Glu_synthdom"/>
</dbReference>
<comment type="pathway">
    <text evidence="4">Energy metabolism; nitrogen metabolism.</text>
</comment>
<evidence type="ECO:0000313" key="24">
    <source>
        <dbReference type="WBParaSite" id="ACRNAN_Path_1124.g4343.t1"/>
    </source>
</evidence>
<dbReference type="GO" id="GO:0019676">
    <property type="term" value="P:ammonia assimilation cycle"/>
    <property type="evidence" value="ECO:0007669"/>
    <property type="project" value="UniProtKB-ARBA"/>
</dbReference>
<dbReference type="Gene3D" id="3.20.20.70">
    <property type="entry name" value="Aldolase class I"/>
    <property type="match status" value="3"/>
</dbReference>
<dbReference type="Pfam" id="PF01493">
    <property type="entry name" value="GXGXG"/>
    <property type="match status" value="1"/>
</dbReference>
<dbReference type="SUPFAM" id="SSF46548">
    <property type="entry name" value="alpha-helical ferredoxin"/>
    <property type="match status" value="1"/>
</dbReference>
<keyword evidence="15" id="KW-0408">Iron</keyword>
<dbReference type="PANTHER" id="PTHR43100:SF1">
    <property type="entry name" value="GLUTAMATE SYNTHASE [NADPH] SMALL CHAIN"/>
    <property type="match status" value="1"/>
</dbReference>
<dbReference type="GO" id="GO:0016639">
    <property type="term" value="F:oxidoreductase activity, acting on the CH-NH2 group of donors, NAD or NADP as acceptor"/>
    <property type="evidence" value="ECO:0007669"/>
    <property type="project" value="InterPro"/>
</dbReference>
<dbReference type="InterPro" id="IPR036485">
    <property type="entry name" value="Glu_synth_asu_C_sf"/>
</dbReference>
<protein>
    <recommendedName>
        <fullName evidence="19">glutamate synthase (NADH)</fullName>
        <ecNumber evidence="19">1.4.1.14</ecNumber>
    </recommendedName>
</protein>
<feature type="domain" description="Glutamine amidotransferase type-2" evidence="22">
    <location>
        <begin position="27"/>
        <end position="422"/>
    </location>
</feature>
<keyword evidence="13" id="KW-0315">Glutamine amidotransferase</keyword>
<evidence type="ECO:0000256" key="14">
    <source>
        <dbReference type="ARBA" id="ARBA00023002"/>
    </source>
</evidence>
<dbReference type="SUPFAM" id="SSF69336">
    <property type="entry name" value="Alpha subunit of glutamate synthase, C-terminal domain"/>
    <property type="match status" value="1"/>
</dbReference>
<organism evidence="23 24">
    <name type="scientific">Acrobeloides nanus</name>
    <dbReference type="NCBI Taxonomy" id="290746"/>
    <lineage>
        <taxon>Eukaryota</taxon>
        <taxon>Metazoa</taxon>
        <taxon>Ecdysozoa</taxon>
        <taxon>Nematoda</taxon>
        <taxon>Chromadorea</taxon>
        <taxon>Rhabditida</taxon>
        <taxon>Tylenchina</taxon>
        <taxon>Cephalobomorpha</taxon>
        <taxon>Cephaloboidea</taxon>
        <taxon>Cephalobidae</taxon>
        <taxon>Acrobeloides</taxon>
    </lineage>
</organism>
<dbReference type="Gene3D" id="3.50.50.60">
    <property type="entry name" value="FAD/NAD(P)-binding domain"/>
    <property type="match status" value="2"/>
</dbReference>
<feature type="region of interest" description="Disordered" evidence="21">
    <location>
        <begin position="2060"/>
        <end position="2081"/>
    </location>
</feature>
<evidence type="ECO:0000256" key="21">
    <source>
        <dbReference type="SAM" id="MobiDB-lite"/>
    </source>
</evidence>
<dbReference type="FunFam" id="2.160.20.60:FF:000001">
    <property type="entry name" value="Glutamate synthase, large subunit"/>
    <property type="match status" value="1"/>
</dbReference>
<dbReference type="NCBIfam" id="TIGR01317">
    <property type="entry name" value="GOGAT_sm_gam"/>
    <property type="match status" value="1"/>
</dbReference>
<dbReference type="FunFam" id="3.20.20.70:FF:000017">
    <property type="entry name" value="Glutamate synthase [NADH], amyloplastic"/>
    <property type="match status" value="1"/>
</dbReference>